<organism evidence="3 4">
    <name type="scientific">Eubacterium ramulus ATCC 29099</name>
    <dbReference type="NCBI Taxonomy" id="1256908"/>
    <lineage>
        <taxon>Bacteria</taxon>
        <taxon>Bacillati</taxon>
        <taxon>Bacillota</taxon>
        <taxon>Clostridia</taxon>
        <taxon>Eubacteriales</taxon>
        <taxon>Eubacteriaceae</taxon>
        <taxon>Eubacterium</taxon>
    </lineage>
</organism>
<feature type="region of interest" description="Disordered" evidence="1">
    <location>
        <begin position="418"/>
        <end position="463"/>
    </location>
</feature>
<proteinExistence type="predicted"/>
<dbReference type="GO" id="GO:0010181">
    <property type="term" value="F:FMN binding"/>
    <property type="evidence" value="ECO:0007669"/>
    <property type="project" value="InterPro"/>
</dbReference>
<dbReference type="eggNOG" id="COG3976">
    <property type="taxonomic scope" value="Bacteria"/>
</dbReference>
<evidence type="ECO:0000256" key="1">
    <source>
        <dbReference type="SAM" id="MobiDB-lite"/>
    </source>
</evidence>
<gene>
    <name evidence="3" type="ORF">HMPREF0373_02269</name>
</gene>
<evidence type="ECO:0000259" key="2">
    <source>
        <dbReference type="SMART" id="SM00900"/>
    </source>
</evidence>
<keyword evidence="4" id="KW-1185">Reference proteome</keyword>
<dbReference type="InterPro" id="IPR007329">
    <property type="entry name" value="FMN-bd"/>
</dbReference>
<comment type="caution">
    <text evidence="3">The sequence shown here is derived from an EMBL/GenBank/DDBJ whole genome shotgun (WGS) entry which is preliminary data.</text>
</comment>
<dbReference type="HOGENOM" id="CLU_026898_0_0_9"/>
<protein>
    <submittedName>
        <fullName evidence="3">FMN-binding domain protein</fullName>
    </submittedName>
</protein>
<dbReference type="GO" id="GO:0016020">
    <property type="term" value="C:membrane"/>
    <property type="evidence" value="ECO:0007669"/>
    <property type="project" value="InterPro"/>
</dbReference>
<accession>U2QQX0</accession>
<reference evidence="3 4" key="1">
    <citation type="submission" date="2013-06" db="EMBL/GenBank/DDBJ databases">
        <authorList>
            <person name="Weinstock G."/>
            <person name="Sodergren E."/>
            <person name="Lobos E.A."/>
            <person name="Fulton L."/>
            <person name="Fulton R."/>
            <person name="Courtney L."/>
            <person name="Fronick C."/>
            <person name="O'Laughlin M."/>
            <person name="Godfrey J."/>
            <person name="Wilson R.M."/>
            <person name="Miner T."/>
            <person name="Farmer C."/>
            <person name="Delehaunty K."/>
            <person name="Cordes M."/>
            <person name="Minx P."/>
            <person name="Tomlinson C."/>
            <person name="Chen J."/>
            <person name="Wollam A."/>
            <person name="Pepin K.H."/>
            <person name="Bhonagiri V."/>
            <person name="Zhang X."/>
            <person name="Warren W."/>
            <person name="Mitreva M."/>
            <person name="Mardis E.R."/>
            <person name="Wilson R.K."/>
        </authorList>
    </citation>
    <scope>NUCLEOTIDE SEQUENCE [LARGE SCALE GENOMIC DNA]</scope>
    <source>
        <strain evidence="3 4">ATCC 29099</strain>
    </source>
</reference>
<name>U2QQX0_EUBRA</name>
<feature type="compositionally biased region" description="Low complexity" evidence="1">
    <location>
        <begin position="433"/>
        <end position="455"/>
    </location>
</feature>
<dbReference type="Gene3D" id="3.90.1010.20">
    <property type="match status" value="4"/>
</dbReference>
<dbReference type="SMART" id="SM00900">
    <property type="entry name" value="FMN_bind"/>
    <property type="match status" value="4"/>
</dbReference>
<feature type="domain" description="FMN-binding" evidence="2">
    <location>
        <begin position="345"/>
        <end position="418"/>
    </location>
</feature>
<feature type="domain" description="FMN-binding" evidence="2">
    <location>
        <begin position="524"/>
        <end position="583"/>
    </location>
</feature>
<dbReference type="PATRIC" id="fig|1256908.3.peg.2090"/>
<dbReference type="Proteomes" id="UP000016608">
    <property type="component" value="Unassembled WGS sequence"/>
</dbReference>
<feature type="domain" description="FMN-binding" evidence="2">
    <location>
        <begin position="111"/>
        <end position="185"/>
    </location>
</feature>
<feature type="domain" description="FMN-binding" evidence="2">
    <location>
        <begin position="224"/>
        <end position="297"/>
    </location>
</feature>
<sequence length="604" mass="63338">MCGSIFFRKVGRAMMKKENKKTEPDVKNNDRQKEKKSVKLASMAPALSAILVVACAGASVAAYTPKVYAVQKAAPKATESDTVEDTTAEEMNLEGQVFDLPDGIYEGTGTGFAGKITVAVEIKDKKIVAITILNVEADDAAFFNRAKGVIDRIIQSQNLDVDVVSGATYSSRGIISAVKNALTGEKDSGKTAENPGQGQGSTTLAASMDAGSYKDGVYYGSATGFAGPIKVKVVITDGKIASVEIVETSDGSSYISKASSITGKIVASQSTNVDTVSGATYSSVGIINAVRNALAQAAVNPGEGGQQDLIVPELPEQKAEDVPAVPMVSGNFPYPDGTYYGTAEGYLGDITVAVVIQNQTIQSVEILSNEDDAAYFDRAKVVANRVVNQQTTGVDTVSGATYSSRGILHAIQAALDAAKSAANPSQPVTPDHGNAGDSGNNGNDNNGNTNNGNDGSDTDKKSVYYADGTYPVTVLCEPDEDEDFEPYHLSASVVIKNDRVAEINNVTGDGDSGNNSYIKRAVNGTSGMTGMVSRIIGMAVTDMSGENAGAQVDQNLTELDTVSRATCTSKSIKEACREALRQAREKFLAETESAWNEDREDSAE</sequence>
<dbReference type="AlphaFoldDB" id="U2QQX0"/>
<dbReference type="Pfam" id="PF04205">
    <property type="entry name" value="FMN_bind"/>
    <property type="match status" value="3"/>
</dbReference>
<evidence type="ECO:0000313" key="3">
    <source>
        <dbReference type="EMBL" id="ERK43703.1"/>
    </source>
</evidence>
<evidence type="ECO:0000313" key="4">
    <source>
        <dbReference type="Proteomes" id="UP000016608"/>
    </source>
</evidence>
<feature type="region of interest" description="Disordered" evidence="1">
    <location>
        <begin position="17"/>
        <end position="37"/>
    </location>
</feature>
<dbReference type="EMBL" id="AWVJ01000141">
    <property type="protein sequence ID" value="ERK43703.1"/>
    <property type="molecule type" value="Genomic_DNA"/>
</dbReference>